<dbReference type="PANTHER" id="PTHR39937">
    <property type="entry name" value="ATP SYNTHASE PROTEIN 8"/>
    <property type="match status" value="1"/>
</dbReference>
<dbReference type="GO" id="GO:0015986">
    <property type="term" value="P:proton motive force-driven ATP synthesis"/>
    <property type="evidence" value="ECO:0007669"/>
    <property type="project" value="InterPro"/>
</dbReference>
<evidence type="ECO:0000256" key="3">
    <source>
        <dbReference type="ARBA" id="ARBA00022448"/>
    </source>
</evidence>
<organism evidence="14">
    <name type="scientific">Brachymeles apus</name>
    <dbReference type="NCBI Taxonomy" id="979807"/>
    <lineage>
        <taxon>Eukaryota</taxon>
        <taxon>Metazoa</taxon>
        <taxon>Chordata</taxon>
        <taxon>Craniata</taxon>
        <taxon>Vertebrata</taxon>
        <taxon>Euteleostomi</taxon>
        <taxon>Lepidosauria</taxon>
        <taxon>Squamata</taxon>
        <taxon>Bifurcata</taxon>
        <taxon>Unidentata</taxon>
        <taxon>Scinciformata</taxon>
        <taxon>Scincidae</taxon>
        <taxon>Scincinae</taxon>
        <taxon>Brachymeles</taxon>
    </lineage>
</organism>
<dbReference type="AlphaFoldDB" id="F2YDX2"/>
<reference evidence="14" key="1">
    <citation type="journal article" date="2011" name="Mol. Phylogenet. Evol.">
        <title>Phylogeny of Philippine slender skinks (Scincidae: Brachymeles) reveals underestimated species diversity, complex biogeographical relationships, and cryptic patterns of lineage diversification.</title>
        <authorList>
            <person name="Siler C.D."/>
            <person name="Diesmos A.C."/>
            <person name="Alcala A.C."/>
            <person name="Brown R.M."/>
        </authorList>
    </citation>
    <scope>NUCLEOTIDE SEQUENCE</scope>
</reference>
<accession>F2YDX2</accession>
<evidence type="ECO:0000256" key="5">
    <source>
        <dbReference type="ARBA" id="ARBA00022692"/>
    </source>
</evidence>
<keyword evidence="8 12" id="KW-0406">Ion transport</keyword>
<keyword evidence="3 12" id="KW-0813">Transport</keyword>
<keyword evidence="7 13" id="KW-1133">Transmembrane helix</keyword>
<proteinExistence type="inferred from homology"/>
<evidence type="ECO:0000256" key="1">
    <source>
        <dbReference type="ARBA" id="ARBA00004304"/>
    </source>
</evidence>
<keyword evidence="9 12" id="KW-0496">Mitochondrion</keyword>
<sequence>MPQLNPAPWFFTLMLSWVILLLLFHTKILIMTPHNNPTNPDLGTHQTSPWNWPWI</sequence>
<gene>
    <name evidence="14" type="primary">ATP8</name>
</gene>
<keyword evidence="4 12" id="KW-0138">CF(0)</keyword>
<dbReference type="GO" id="GO:0015078">
    <property type="term" value="F:proton transmembrane transporter activity"/>
    <property type="evidence" value="ECO:0007669"/>
    <property type="project" value="InterPro"/>
</dbReference>
<evidence type="ECO:0000256" key="13">
    <source>
        <dbReference type="SAM" id="Phobius"/>
    </source>
</evidence>
<comment type="similarity">
    <text evidence="2 12">Belongs to the ATPase protein 8 family.</text>
</comment>
<dbReference type="InterPro" id="IPR050635">
    <property type="entry name" value="ATPase_protein_8"/>
</dbReference>
<keyword evidence="6 12" id="KW-0375">Hydrogen ion transport</keyword>
<evidence type="ECO:0000256" key="10">
    <source>
        <dbReference type="ARBA" id="ARBA00023136"/>
    </source>
</evidence>
<evidence type="ECO:0000256" key="12">
    <source>
        <dbReference type="RuleBase" id="RU003661"/>
    </source>
</evidence>
<evidence type="ECO:0000256" key="7">
    <source>
        <dbReference type="ARBA" id="ARBA00022989"/>
    </source>
</evidence>
<geneLocation type="mitochondrion" evidence="14"/>
<protein>
    <recommendedName>
        <fullName evidence="12">ATP synthase complex subunit 8</fullName>
    </recommendedName>
</protein>
<evidence type="ECO:0000256" key="8">
    <source>
        <dbReference type="ARBA" id="ARBA00023065"/>
    </source>
</evidence>
<evidence type="ECO:0000313" key="14">
    <source>
        <dbReference type="EMBL" id="ADW93258.1"/>
    </source>
</evidence>
<keyword evidence="11" id="KW-0066">ATP synthesis</keyword>
<evidence type="ECO:0000256" key="4">
    <source>
        <dbReference type="ARBA" id="ARBA00022547"/>
    </source>
</evidence>
<dbReference type="GO" id="GO:0031966">
    <property type="term" value="C:mitochondrial membrane"/>
    <property type="evidence" value="ECO:0007669"/>
    <property type="project" value="UniProtKB-SubCell"/>
</dbReference>
<evidence type="ECO:0000256" key="2">
    <source>
        <dbReference type="ARBA" id="ARBA00008892"/>
    </source>
</evidence>
<name>F2YDX2_9SAUR</name>
<dbReference type="GO" id="GO:0045259">
    <property type="term" value="C:proton-transporting ATP synthase complex"/>
    <property type="evidence" value="ECO:0007669"/>
    <property type="project" value="UniProtKB-KW"/>
</dbReference>
<keyword evidence="5 12" id="KW-0812">Transmembrane</keyword>
<evidence type="ECO:0000256" key="6">
    <source>
        <dbReference type="ARBA" id="ARBA00022781"/>
    </source>
</evidence>
<dbReference type="InterPro" id="IPR001421">
    <property type="entry name" value="ATP8_metazoa"/>
</dbReference>
<comment type="subcellular location">
    <subcellularLocation>
        <location evidence="1 12">Mitochondrion membrane</location>
        <topology evidence="1 12">Single-pass membrane protein</topology>
    </subcellularLocation>
</comment>
<evidence type="ECO:0000256" key="9">
    <source>
        <dbReference type="ARBA" id="ARBA00023128"/>
    </source>
</evidence>
<dbReference type="Pfam" id="PF00895">
    <property type="entry name" value="ATP-synt_8"/>
    <property type="match status" value="1"/>
</dbReference>
<evidence type="ECO:0000256" key="11">
    <source>
        <dbReference type="ARBA" id="ARBA00023310"/>
    </source>
</evidence>
<keyword evidence="10 13" id="KW-0472">Membrane</keyword>
<feature type="transmembrane region" description="Helical" evidence="13">
    <location>
        <begin position="6"/>
        <end position="24"/>
    </location>
</feature>
<dbReference type="PANTHER" id="PTHR39937:SF1">
    <property type="entry name" value="ATP SYNTHASE PROTEIN 8"/>
    <property type="match status" value="1"/>
</dbReference>
<dbReference type="EMBL" id="HQ907142">
    <property type="protein sequence ID" value="ADW93258.1"/>
    <property type="molecule type" value="Genomic_DNA"/>
</dbReference>